<dbReference type="AlphaFoldDB" id="A0AAU9TFB9"/>
<dbReference type="EMBL" id="CAKOGL010000002">
    <property type="protein sequence ID" value="CAH2084195.1"/>
    <property type="molecule type" value="Genomic_DNA"/>
</dbReference>
<sequence>MAPTKFGIFKTRSRDHPEQPSTENLLQTSQSDDHVNTPDSPVPSTSKGVMGNDDFFSADIFSVLNLDDDDDEFICGDEESRRASLCSKIEEQKILYQNLQNQSTGTSTMTLEDDDQIYDQPESNLAFDDDASTSYDANSLQFDETSITASNDVSMYCSMLKKPKKSRSKDQQLTDLDMWQASNIEVMENLLNRSGNLDEQIKWEAIATARGLCTLTDSCTCADCTGVTYLAGVTDGDGGLGVAPLFSAINVGCQVQ</sequence>
<comment type="caution">
    <text evidence="2">The sequence shown here is derived from an EMBL/GenBank/DDBJ whole genome shotgun (WGS) entry which is preliminary data.</text>
</comment>
<reference evidence="2" key="1">
    <citation type="submission" date="2022-03" db="EMBL/GenBank/DDBJ databases">
        <authorList>
            <person name="Tunstrom K."/>
        </authorList>
    </citation>
    <scope>NUCLEOTIDE SEQUENCE</scope>
</reference>
<feature type="compositionally biased region" description="Polar residues" evidence="1">
    <location>
        <begin position="19"/>
        <end position="30"/>
    </location>
</feature>
<evidence type="ECO:0008006" key="4">
    <source>
        <dbReference type="Google" id="ProtNLM"/>
    </source>
</evidence>
<evidence type="ECO:0000313" key="3">
    <source>
        <dbReference type="Proteomes" id="UP001153954"/>
    </source>
</evidence>
<feature type="compositionally biased region" description="Polar residues" evidence="1">
    <location>
        <begin position="37"/>
        <end position="47"/>
    </location>
</feature>
<feature type="region of interest" description="Disordered" evidence="1">
    <location>
        <begin position="1"/>
        <end position="50"/>
    </location>
</feature>
<name>A0AAU9TFB9_EUPED</name>
<accession>A0AAU9TFB9</accession>
<keyword evidence="3" id="KW-1185">Reference proteome</keyword>
<gene>
    <name evidence="2" type="ORF">EEDITHA_LOCUS788</name>
</gene>
<evidence type="ECO:0000256" key="1">
    <source>
        <dbReference type="SAM" id="MobiDB-lite"/>
    </source>
</evidence>
<proteinExistence type="predicted"/>
<protein>
    <recommendedName>
        <fullName evidence="4">DUF4802 domain-containing protein</fullName>
    </recommendedName>
</protein>
<evidence type="ECO:0000313" key="2">
    <source>
        <dbReference type="EMBL" id="CAH2084195.1"/>
    </source>
</evidence>
<organism evidence="2 3">
    <name type="scientific">Euphydryas editha</name>
    <name type="common">Edith's checkerspot</name>
    <dbReference type="NCBI Taxonomy" id="104508"/>
    <lineage>
        <taxon>Eukaryota</taxon>
        <taxon>Metazoa</taxon>
        <taxon>Ecdysozoa</taxon>
        <taxon>Arthropoda</taxon>
        <taxon>Hexapoda</taxon>
        <taxon>Insecta</taxon>
        <taxon>Pterygota</taxon>
        <taxon>Neoptera</taxon>
        <taxon>Endopterygota</taxon>
        <taxon>Lepidoptera</taxon>
        <taxon>Glossata</taxon>
        <taxon>Ditrysia</taxon>
        <taxon>Papilionoidea</taxon>
        <taxon>Nymphalidae</taxon>
        <taxon>Nymphalinae</taxon>
        <taxon>Euphydryas</taxon>
    </lineage>
</organism>
<dbReference type="Proteomes" id="UP001153954">
    <property type="component" value="Unassembled WGS sequence"/>
</dbReference>